<keyword evidence="3" id="KW-1185">Reference proteome</keyword>
<keyword evidence="1" id="KW-0732">Signal</keyword>
<protein>
    <recommendedName>
        <fullName evidence="4">DUF4136 domain-containing protein</fullName>
    </recommendedName>
</protein>
<dbReference type="Proteomes" id="UP001185028">
    <property type="component" value="Unassembled WGS sequence"/>
</dbReference>
<evidence type="ECO:0000313" key="3">
    <source>
        <dbReference type="Proteomes" id="UP001185028"/>
    </source>
</evidence>
<proteinExistence type="predicted"/>
<feature type="chain" id="PRO_5045842689" description="DUF4136 domain-containing protein" evidence="1">
    <location>
        <begin position="18"/>
        <end position="196"/>
    </location>
</feature>
<feature type="signal peptide" evidence="1">
    <location>
        <begin position="1"/>
        <end position="17"/>
    </location>
</feature>
<dbReference type="RefSeq" id="WP_188774319.1">
    <property type="nucleotide sequence ID" value="NZ_BMMB01000002.1"/>
</dbReference>
<comment type="caution">
    <text evidence="2">The sequence shown here is derived from an EMBL/GenBank/DDBJ whole genome shotgun (WGS) entry which is preliminary data.</text>
</comment>
<evidence type="ECO:0000313" key="2">
    <source>
        <dbReference type="EMBL" id="MDR6242841.1"/>
    </source>
</evidence>
<name>A0ABU1IUE4_9BACL</name>
<reference evidence="2 3" key="1">
    <citation type="submission" date="2023-07" db="EMBL/GenBank/DDBJ databases">
        <title>Genomic Encyclopedia of Type Strains, Phase IV (KMG-IV): sequencing the most valuable type-strain genomes for metagenomic binning, comparative biology and taxonomic classification.</title>
        <authorList>
            <person name="Goeker M."/>
        </authorList>
    </citation>
    <scope>NUCLEOTIDE SEQUENCE [LARGE SCALE GENOMIC DNA]</scope>
    <source>
        <strain evidence="2 3">DSM 22170</strain>
    </source>
</reference>
<sequence>MKYLLMLWIAVSILCAACDKQETASTPKQAAPVASTTASSDTVYSYQQYEKLFDQSSTNLVFPDAHIVKHTTDTNLVAIDPADSFNTRSFLTKNGEQSNDTTQKQLIYKDNQGDAFTVVDVIYLPHSLGKDMISWPSNTLKQKQNEPILDQYDTCLISYNNILIQITRISKTKPLNLKQMKTKISAVTDYLQKELN</sequence>
<dbReference type="EMBL" id="JAVDQH010000002">
    <property type="protein sequence ID" value="MDR6242841.1"/>
    <property type="molecule type" value="Genomic_DNA"/>
</dbReference>
<evidence type="ECO:0000256" key="1">
    <source>
        <dbReference type="SAM" id="SignalP"/>
    </source>
</evidence>
<gene>
    <name evidence="2" type="ORF">JOC58_000725</name>
</gene>
<accession>A0ABU1IUE4</accession>
<organism evidence="2 3">
    <name type="scientific">Paenibacillus hunanensis</name>
    <dbReference type="NCBI Taxonomy" id="539262"/>
    <lineage>
        <taxon>Bacteria</taxon>
        <taxon>Bacillati</taxon>
        <taxon>Bacillota</taxon>
        <taxon>Bacilli</taxon>
        <taxon>Bacillales</taxon>
        <taxon>Paenibacillaceae</taxon>
        <taxon>Paenibacillus</taxon>
    </lineage>
</organism>
<evidence type="ECO:0008006" key="4">
    <source>
        <dbReference type="Google" id="ProtNLM"/>
    </source>
</evidence>